<keyword evidence="1" id="KW-0472">Membrane</keyword>
<keyword evidence="1" id="KW-0812">Transmembrane</keyword>
<feature type="transmembrane region" description="Helical" evidence="1">
    <location>
        <begin position="295"/>
        <end position="311"/>
    </location>
</feature>
<sequence length="320" mass="35435">MKSYLLIIALGFSLTAGAQEASDERFVGPPIDVSSWKYQRALQFSQSGVVELDLDPLVFMHSGNGLDDVRIVRAGRQLPFVAVKPGADRSVEVSVAEVIDPKTPLLSKWDIKLPAPDFPATGLLFETGRPSFQYTLSVTEITETKAGNQEKPLGNGTWLRRPGEAASPFQLLLKTPPHSDTIRMTATDGSTPRLEITSARAMYPLVRLLFRVSNSEPVYLCYGNPQALNPRYDMQVSRRDFMTTAKIVATLGPEEKPSPHAAGINHVVGNFTWNLDSIKFKILGMVTDFDRTNQWHVLGLCVAVLLLVKILKRILFGRRS</sequence>
<feature type="chain" id="PRO_5030558779" description="DUF2330 domain-containing protein" evidence="2">
    <location>
        <begin position="19"/>
        <end position="320"/>
    </location>
</feature>
<feature type="signal peptide" evidence="2">
    <location>
        <begin position="1"/>
        <end position="18"/>
    </location>
</feature>
<keyword evidence="1" id="KW-1133">Transmembrane helix</keyword>
<protein>
    <recommendedName>
        <fullName evidence="5">DUF2330 domain-containing protein</fullName>
    </recommendedName>
</protein>
<gene>
    <name evidence="3" type="ORF">HNQ65_005263</name>
</gene>
<dbReference type="Proteomes" id="UP000590740">
    <property type="component" value="Unassembled WGS sequence"/>
</dbReference>
<name>A0A7W7YG95_9BACT</name>
<evidence type="ECO:0008006" key="5">
    <source>
        <dbReference type="Google" id="ProtNLM"/>
    </source>
</evidence>
<evidence type="ECO:0000313" key="3">
    <source>
        <dbReference type="EMBL" id="MBB5035650.1"/>
    </source>
</evidence>
<reference evidence="3 4" key="1">
    <citation type="submission" date="2020-08" db="EMBL/GenBank/DDBJ databases">
        <title>Genomic Encyclopedia of Type Strains, Phase IV (KMG-IV): sequencing the most valuable type-strain genomes for metagenomic binning, comparative biology and taxonomic classification.</title>
        <authorList>
            <person name="Goeker M."/>
        </authorList>
    </citation>
    <scope>NUCLEOTIDE SEQUENCE [LARGE SCALE GENOMIC DNA]</scope>
    <source>
        <strain evidence="3 4">DSM 12252</strain>
    </source>
</reference>
<evidence type="ECO:0000256" key="1">
    <source>
        <dbReference type="SAM" id="Phobius"/>
    </source>
</evidence>
<organism evidence="3 4">
    <name type="scientific">Prosthecobacter vanneervenii</name>
    <dbReference type="NCBI Taxonomy" id="48466"/>
    <lineage>
        <taxon>Bacteria</taxon>
        <taxon>Pseudomonadati</taxon>
        <taxon>Verrucomicrobiota</taxon>
        <taxon>Verrucomicrobiia</taxon>
        <taxon>Verrucomicrobiales</taxon>
        <taxon>Verrucomicrobiaceae</taxon>
        <taxon>Prosthecobacter</taxon>
    </lineage>
</organism>
<proteinExistence type="predicted"/>
<accession>A0A7W7YG95</accession>
<evidence type="ECO:0000313" key="4">
    <source>
        <dbReference type="Proteomes" id="UP000590740"/>
    </source>
</evidence>
<keyword evidence="2" id="KW-0732">Signal</keyword>
<dbReference type="EMBL" id="JACHIG010000022">
    <property type="protein sequence ID" value="MBB5035650.1"/>
    <property type="molecule type" value="Genomic_DNA"/>
</dbReference>
<comment type="caution">
    <text evidence="3">The sequence shown here is derived from an EMBL/GenBank/DDBJ whole genome shotgun (WGS) entry which is preliminary data.</text>
</comment>
<dbReference type="RefSeq" id="WP_184344659.1">
    <property type="nucleotide sequence ID" value="NZ_JACHIG010000022.1"/>
</dbReference>
<keyword evidence="4" id="KW-1185">Reference proteome</keyword>
<dbReference type="AlphaFoldDB" id="A0A7W7YG95"/>
<evidence type="ECO:0000256" key="2">
    <source>
        <dbReference type="SAM" id="SignalP"/>
    </source>
</evidence>